<reference evidence="3 5" key="2">
    <citation type="submission" date="2018-06" db="EMBL/GenBank/DDBJ databases">
        <authorList>
            <consortium name="Pathogen Informatics"/>
            <person name="Doyle S."/>
        </authorList>
    </citation>
    <scope>NUCLEOTIDE SEQUENCE [LARGE SCALE GENOMIC DNA]</scope>
    <source>
        <strain evidence="3 5">NCTC11212</strain>
    </source>
</reference>
<evidence type="ECO:0000256" key="1">
    <source>
        <dbReference type="SAM" id="MobiDB-lite"/>
    </source>
</evidence>
<dbReference type="SUPFAM" id="SSF51261">
    <property type="entry name" value="Duplicated hybrid motif"/>
    <property type="match status" value="1"/>
</dbReference>
<reference evidence="2 4" key="1">
    <citation type="submission" date="2017-02" db="EMBL/GenBank/DDBJ databases">
        <authorList>
            <person name="Varghese N."/>
            <person name="Submissions S."/>
        </authorList>
    </citation>
    <scope>NUCLEOTIDE SEQUENCE [LARGE SCALE GENOMIC DNA]</scope>
    <source>
        <strain evidence="2 4">DSM 16775</strain>
    </source>
</reference>
<evidence type="ECO:0000313" key="3">
    <source>
        <dbReference type="EMBL" id="SQA89063.1"/>
    </source>
</evidence>
<dbReference type="Gene3D" id="2.70.70.10">
    <property type="entry name" value="Glucose Permease (Domain IIA)"/>
    <property type="match status" value="1"/>
</dbReference>
<dbReference type="InterPro" id="IPR011055">
    <property type="entry name" value="Dup_hybrid_motif"/>
</dbReference>
<comment type="caution">
    <text evidence="3">The sequence shown here is derived from an EMBL/GenBank/DDBJ whole genome shotgun (WGS) entry which is preliminary data.</text>
</comment>
<sequence length="68" mass="7181">MTKVKAGDPIGKTGQTGNANGQAAKMAHLHFEVRKAKMSKPSFSPLTEIPELGKAVNINTDQTTQTGT</sequence>
<dbReference type="AlphaFoldDB" id="A0AAX2IJQ9"/>
<protein>
    <submittedName>
        <fullName evidence="3">Peptidase family M23</fullName>
    </submittedName>
</protein>
<gene>
    <name evidence="3" type="ORF">NCTC11212_01625</name>
    <name evidence="2" type="ORF">SAMN05421800_102210</name>
</gene>
<dbReference type="EMBL" id="FUZE01000002">
    <property type="protein sequence ID" value="SKB49014.1"/>
    <property type="molecule type" value="Genomic_DNA"/>
</dbReference>
<dbReference type="CDD" id="cd12797">
    <property type="entry name" value="M23_peptidase"/>
    <property type="match status" value="1"/>
</dbReference>
<keyword evidence="4" id="KW-1185">Reference proteome</keyword>
<feature type="region of interest" description="Disordered" evidence="1">
    <location>
        <begin position="1"/>
        <end position="24"/>
    </location>
</feature>
<evidence type="ECO:0000313" key="2">
    <source>
        <dbReference type="EMBL" id="SKB49014.1"/>
    </source>
</evidence>
<evidence type="ECO:0000313" key="5">
    <source>
        <dbReference type="Proteomes" id="UP000251937"/>
    </source>
</evidence>
<dbReference type="EMBL" id="UAVR01000008">
    <property type="protein sequence ID" value="SQA89063.1"/>
    <property type="molecule type" value="Genomic_DNA"/>
</dbReference>
<proteinExistence type="predicted"/>
<organism evidence="3 5">
    <name type="scientific">Chryseobacterium balustinum</name>
    <dbReference type="NCBI Taxonomy" id="246"/>
    <lineage>
        <taxon>Bacteria</taxon>
        <taxon>Pseudomonadati</taxon>
        <taxon>Bacteroidota</taxon>
        <taxon>Flavobacteriia</taxon>
        <taxon>Flavobacteriales</taxon>
        <taxon>Weeksellaceae</taxon>
        <taxon>Chryseobacterium group</taxon>
        <taxon>Chryseobacterium</taxon>
    </lineage>
</organism>
<evidence type="ECO:0000313" key="4">
    <source>
        <dbReference type="Proteomes" id="UP000190669"/>
    </source>
</evidence>
<name>A0AAX2IJQ9_9FLAO</name>
<dbReference type="Proteomes" id="UP000190669">
    <property type="component" value="Unassembled WGS sequence"/>
</dbReference>
<accession>A0AAX2IJQ9</accession>
<dbReference type="Proteomes" id="UP000251937">
    <property type="component" value="Unassembled WGS sequence"/>
</dbReference>